<sequence length="463" mass="53128">MIYNLEREVASVTQGTMSVTDYFTKIKMLWDELVCLDPVPACICPAHRQIMIREDSRQLMRFLMGLNSTYEHVRSQILLMEPRPHVSKAFAMVISVEKQLQVQQPVTGNNAIYQLEHVESAGNLCCFHVTECGSWILDTGATRHVCASLNLFSHYQKAATSYNVNLPDGSKQPVAHIDTFDLSLPCDVCHFAKQQRLPFSRSTYQASSIFDLVHVDIWGPYKQATPTNCTYFLTIVDHHSRSTWTYLMHSKFQAIDHLYSFIKLVQTQFQKSIKVIRSDHGSEFLSNRCQSILLEHGIIHQKSCIYTPQQNGVVEHKHKHLITLARSLLFHASLPNKFWGDCVLTATYIIKRTPSKILQWSTPYQLLHNQPPTYDHMRVFGCLCYATNTKPTKSKFDMRSSKCVFLGYPSDQKAYKLFDLNTQIYLTSRDIVFYEHVFPFAVSPSSQPRCPLPLVFDADDVPN</sequence>
<dbReference type="InterPro" id="IPR057670">
    <property type="entry name" value="SH3_retrovirus"/>
</dbReference>
<reference evidence="3" key="2">
    <citation type="journal article" date="2024" name="Plant">
        <title>Genomic evolution and insights into agronomic trait innovations of Sesamum species.</title>
        <authorList>
            <person name="Miao H."/>
            <person name="Wang L."/>
            <person name="Qu L."/>
            <person name="Liu H."/>
            <person name="Sun Y."/>
            <person name="Le M."/>
            <person name="Wang Q."/>
            <person name="Wei S."/>
            <person name="Zheng Y."/>
            <person name="Lin W."/>
            <person name="Duan Y."/>
            <person name="Cao H."/>
            <person name="Xiong S."/>
            <person name="Wang X."/>
            <person name="Wei L."/>
            <person name="Li C."/>
            <person name="Ma Q."/>
            <person name="Ju M."/>
            <person name="Zhao R."/>
            <person name="Li G."/>
            <person name="Mu C."/>
            <person name="Tian Q."/>
            <person name="Mei H."/>
            <person name="Zhang T."/>
            <person name="Gao T."/>
            <person name="Zhang H."/>
        </authorList>
    </citation>
    <scope>NUCLEOTIDE SEQUENCE</scope>
    <source>
        <strain evidence="3">KEN1</strain>
    </source>
</reference>
<keyword evidence="1" id="KW-0645">Protease</keyword>
<evidence type="ECO:0000256" key="1">
    <source>
        <dbReference type="ARBA" id="ARBA00022670"/>
    </source>
</evidence>
<dbReference type="SUPFAM" id="SSF53098">
    <property type="entry name" value="Ribonuclease H-like"/>
    <property type="match status" value="1"/>
</dbReference>
<evidence type="ECO:0000259" key="2">
    <source>
        <dbReference type="PROSITE" id="PS50994"/>
    </source>
</evidence>
<dbReference type="GO" id="GO:0006508">
    <property type="term" value="P:proteolysis"/>
    <property type="evidence" value="ECO:0007669"/>
    <property type="project" value="UniProtKB-KW"/>
</dbReference>
<accession>A0AAW2XAT8</accession>
<dbReference type="PANTHER" id="PTHR42648">
    <property type="entry name" value="TRANSPOSASE, PUTATIVE-RELATED"/>
    <property type="match status" value="1"/>
</dbReference>
<keyword evidence="1" id="KW-0378">Hydrolase</keyword>
<dbReference type="PROSITE" id="PS50994">
    <property type="entry name" value="INTEGRASE"/>
    <property type="match status" value="1"/>
</dbReference>
<gene>
    <name evidence="3" type="ORF">Slati_1482900</name>
</gene>
<dbReference type="InterPro" id="IPR054722">
    <property type="entry name" value="PolX-like_BBD"/>
</dbReference>
<dbReference type="GO" id="GO:0015074">
    <property type="term" value="P:DNA integration"/>
    <property type="evidence" value="ECO:0007669"/>
    <property type="project" value="InterPro"/>
</dbReference>
<name>A0AAW2XAT8_9LAMI</name>
<dbReference type="InterPro" id="IPR036397">
    <property type="entry name" value="RNaseH_sf"/>
</dbReference>
<organism evidence="3">
    <name type="scientific">Sesamum latifolium</name>
    <dbReference type="NCBI Taxonomy" id="2727402"/>
    <lineage>
        <taxon>Eukaryota</taxon>
        <taxon>Viridiplantae</taxon>
        <taxon>Streptophyta</taxon>
        <taxon>Embryophyta</taxon>
        <taxon>Tracheophyta</taxon>
        <taxon>Spermatophyta</taxon>
        <taxon>Magnoliopsida</taxon>
        <taxon>eudicotyledons</taxon>
        <taxon>Gunneridae</taxon>
        <taxon>Pentapetalae</taxon>
        <taxon>asterids</taxon>
        <taxon>lamiids</taxon>
        <taxon>Lamiales</taxon>
        <taxon>Pedaliaceae</taxon>
        <taxon>Sesamum</taxon>
    </lineage>
</organism>
<dbReference type="Gene3D" id="3.30.420.10">
    <property type="entry name" value="Ribonuclease H-like superfamily/Ribonuclease H"/>
    <property type="match status" value="1"/>
</dbReference>
<dbReference type="InterPro" id="IPR001584">
    <property type="entry name" value="Integrase_cat-core"/>
</dbReference>
<dbReference type="Pfam" id="PF00665">
    <property type="entry name" value="rve"/>
    <property type="match status" value="1"/>
</dbReference>
<reference evidence="3" key="1">
    <citation type="submission" date="2020-06" db="EMBL/GenBank/DDBJ databases">
        <authorList>
            <person name="Li T."/>
            <person name="Hu X."/>
            <person name="Zhang T."/>
            <person name="Song X."/>
            <person name="Zhang H."/>
            <person name="Dai N."/>
            <person name="Sheng W."/>
            <person name="Hou X."/>
            <person name="Wei L."/>
        </authorList>
    </citation>
    <scope>NUCLEOTIDE SEQUENCE</scope>
    <source>
        <strain evidence="3">KEN1</strain>
        <tissue evidence="3">Leaf</tissue>
    </source>
</reference>
<dbReference type="GO" id="GO:0008233">
    <property type="term" value="F:peptidase activity"/>
    <property type="evidence" value="ECO:0007669"/>
    <property type="project" value="UniProtKB-KW"/>
</dbReference>
<comment type="caution">
    <text evidence="3">The sequence shown here is derived from an EMBL/GenBank/DDBJ whole genome shotgun (WGS) entry which is preliminary data.</text>
</comment>
<evidence type="ECO:0000313" key="3">
    <source>
        <dbReference type="EMBL" id="KAL0449265.1"/>
    </source>
</evidence>
<dbReference type="AlphaFoldDB" id="A0AAW2XAT8"/>
<dbReference type="Pfam" id="PF22936">
    <property type="entry name" value="Pol_BBD"/>
    <property type="match status" value="1"/>
</dbReference>
<dbReference type="Pfam" id="PF25597">
    <property type="entry name" value="SH3_retrovirus"/>
    <property type="match status" value="1"/>
</dbReference>
<protein>
    <submittedName>
        <fullName evidence="3">Copia protein</fullName>
    </submittedName>
</protein>
<dbReference type="PANTHER" id="PTHR42648:SF31">
    <property type="entry name" value="RNA-DIRECTED DNA POLYMERASE"/>
    <property type="match status" value="1"/>
</dbReference>
<proteinExistence type="predicted"/>
<feature type="domain" description="Integrase catalytic" evidence="2">
    <location>
        <begin position="194"/>
        <end position="371"/>
    </location>
</feature>
<dbReference type="InterPro" id="IPR039537">
    <property type="entry name" value="Retrotran_Ty1/copia-like"/>
</dbReference>
<dbReference type="EMBL" id="JACGWN010000005">
    <property type="protein sequence ID" value="KAL0449265.1"/>
    <property type="molecule type" value="Genomic_DNA"/>
</dbReference>
<dbReference type="GO" id="GO:0003676">
    <property type="term" value="F:nucleic acid binding"/>
    <property type="evidence" value="ECO:0007669"/>
    <property type="project" value="InterPro"/>
</dbReference>
<dbReference type="InterPro" id="IPR012337">
    <property type="entry name" value="RNaseH-like_sf"/>
</dbReference>